<proteinExistence type="predicted"/>
<sequence>MASGEPLCLSVRDNNNQLWMLANPFARILEYTKANDAVRQHVSIHNSKNYEEIGSRQFIATYMTSSSVQAKSKFINRAGLFELIQASRMPKAQEFRDWINSDLLPKLCDEGKYNIAKNAPIDIAQGMNAVHAATNDGQEAPWMKDLQHLKNTIVEKDKKIEILTISLTEMNQQVVKLANALIVANDNLISANNNLHKANESIGQMANRMADIAQDVIAKPSDPQLLHSLAVCALGGDQYAFLIGTRRR</sequence>
<dbReference type="RefSeq" id="YP_009357223.1">
    <property type="nucleotide sequence ID" value="NC_029997.2"/>
</dbReference>
<accession>A0A1W6AYI7</accession>
<dbReference type="Pfam" id="PF02498">
    <property type="entry name" value="Bro-N"/>
    <property type="match status" value="1"/>
</dbReference>
<dbReference type="InterPro" id="IPR003497">
    <property type="entry name" value="BRO_N_domain"/>
</dbReference>
<evidence type="ECO:0000259" key="1">
    <source>
        <dbReference type="PROSITE" id="PS51750"/>
    </source>
</evidence>
<name>A0A1W6AYI7_9ABAC</name>
<gene>
    <name evidence="2" type="primary">bro-b</name>
</gene>
<dbReference type="EMBL" id="KR011717">
    <property type="protein sequence ID" value="ARJ36577.1"/>
    <property type="molecule type" value="Genomic_DNA"/>
</dbReference>
<dbReference type="OrthoDB" id="5682at10239"/>
<dbReference type="PROSITE" id="PS51750">
    <property type="entry name" value="BRO_N"/>
    <property type="match status" value="1"/>
</dbReference>
<organism evidence="2 3">
    <name type="scientific">Urbanus proteus nucleopolyhedrovirus</name>
    <dbReference type="NCBI Taxonomy" id="1675866"/>
    <lineage>
        <taxon>Viruses</taxon>
        <taxon>Viruses incertae sedis</taxon>
        <taxon>Naldaviricetes</taxon>
        <taxon>Lefavirales</taxon>
        <taxon>Baculoviridae</taxon>
        <taxon>Alphabaculovirus</taxon>
        <taxon>Alphabaculovirus urprotei</taxon>
    </lineage>
</organism>
<reference evidence="2" key="1">
    <citation type="submission" date="2017-04" db="EMBL/GenBank/DDBJ databases">
        <title>Complete genome sequence of Urbanus proteus nucleopolyhedrovirus (UrprNPV).</title>
        <authorList>
            <person name="Santos E.R."/>
            <person name="Melo F.L."/>
            <person name="Sosa-Gomez D.R."/>
            <person name="Ribeiro B.M."/>
            <person name="Ardisson-Araujo D.M.P."/>
        </authorList>
    </citation>
    <scope>NUCLEOTIDE SEQUENCE [LARGE SCALE GENOMIC DNA]</scope>
    <source>
        <strain evidence="2">Southern Brazil</strain>
    </source>
</reference>
<protein>
    <submittedName>
        <fullName evidence="2">BRO-B</fullName>
    </submittedName>
</protein>
<dbReference type="KEGG" id="vg:32282758"/>
<dbReference type="Proteomes" id="UP000201861">
    <property type="component" value="Segment"/>
</dbReference>
<dbReference type="PANTHER" id="PTHR36180">
    <property type="entry name" value="DNA-BINDING PROTEIN-RELATED-RELATED"/>
    <property type="match status" value="1"/>
</dbReference>
<dbReference type="SMART" id="SM01040">
    <property type="entry name" value="Bro-N"/>
    <property type="match status" value="1"/>
</dbReference>
<keyword evidence="3" id="KW-1185">Reference proteome</keyword>
<dbReference type="GeneID" id="32282758"/>
<feature type="domain" description="Bro-N" evidence="1">
    <location>
        <begin position="1"/>
        <end position="111"/>
    </location>
</feature>
<evidence type="ECO:0000313" key="2">
    <source>
        <dbReference type="EMBL" id="ARJ36577.1"/>
    </source>
</evidence>
<dbReference type="PANTHER" id="PTHR36180:SF2">
    <property type="entry name" value="BRO FAMILY PROTEIN"/>
    <property type="match status" value="1"/>
</dbReference>
<evidence type="ECO:0000313" key="3">
    <source>
        <dbReference type="Proteomes" id="UP000201861"/>
    </source>
</evidence>